<evidence type="ECO:0000313" key="3">
    <source>
        <dbReference type="Proteomes" id="UP000243876"/>
    </source>
</evidence>
<dbReference type="AlphaFoldDB" id="A0A0D6EJV1"/>
<reference evidence="3" key="1">
    <citation type="submission" date="2015-02" db="EMBL/GenBank/DDBJ databases">
        <authorList>
            <person name="Gon?alves P."/>
        </authorList>
    </citation>
    <scope>NUCLEOTIDE SEQUENCE [LARGE SCALE GENOMIC DNA]</scope>
</reference>
<name>A0A0D6EJV1_SPOSA</name>
<dbReference type="Pfam" id="PF18785">
    <property type="entry name" value="Inv-AAD"/>
    <property type="match status" value="1"/>
</dbReference>
<gene>
    <name evidence="2" type="primary">SPOSA6832_01492</name>
</gene>
<evidence type="ECO:0000313" key="2">
    <source>
        <dbReference type="EMBL" id="CEQ39910.1"/>
    </source>
</evidence>
<dbReference type="PROSITE" id="PS51747">
    <property type="entry name" value="CYT_DCMP_DEAMINASES_2"/>
    <property type="match status" value="1"/>
</dbReference>
<dbReference type="GO" id="GO:0008835">
    <property type="term" value="F:diaminohydroxyphosphoribosylaminopyrimidine deaminase activity"/>
    <property type="evidence" value="ECO:0007669"/>
    <property type="project" value="TreeGrafter"/>
</dbReference>
<dbReference type="GO" id="GO:0006139">
    <property type="term" value="P:nucleobase-containing compound metabolic process"/>
    <property type="evidence" value="ECO:0007669"/>
    <property type="project" value="UniProtKB-ARBA"/>
</dbReference>
<dbReference type="EMBL" id="CENE01000004">
    <property type="protein sequence ID" value="CEQ39910.1"/>
    <property type="molecule type" value="Genomic_DNA"/>
</dbReference>
<accession>A0A0D6EJV1</accession>
<organism evidence="2 3">
    <name type="scientific">Sporidiobolus salmonicolor</name>
    <name type="common">Yeast-like fungus</name>
    <name type="synonym">Sporobolomyces salmonicolor</name>
    <dbReference type="NCBI Taxonomy" id="5005"/>
    <lineage>
        <taxon>Eukaryota</taxon>
        <taxon>Fungi</taxon>
        <taxon>Dikarya</taxon>
        <taxon>Basidiomycota</taxon>
        <taxon>Pucciniomycotina</taxon>
        <taxon>Microbotryomycetes</taxon>
        <taxon>Sporidiobolales</taxon>
        <taxon>Sporidiobolaceae</taxon>
        <taxon>Sporobolomyces</taxon>
    </lineage>
</organism>
<dbReference type="PANTHER" id="PTHR11079:SF162">
    <property type="entry name" value="RIBOFLAVIN BIOSYNTHESIS PROTEIN PYRD, CHLOROPLASTIC"/>
    <property type="match status" value="1"/>
</dbReference>
<protein>
    <submittedName>
        <fullName evidence="2">SPOSA6832_01492-mRNA-1:cds</fullName>
    </submittedName>
</protein>
<dbReference type="OrthoDB" id="252265at2759"/>
<keyword evidence="3" id="KW-1185">Reference proteome</keyword>
<dbReference type="Gene3D" id="3.40.140.10">
    <property type="entry name" value="Cytidine Deaminase, domain 2"/>
    <property type="match status" value="1"/>
</dbReference>
<sequence length="166" mass="18080">MLTSPSSTEPVHIQHMRTALAEARQSIHTPTAFCVGCVLVSSPSHPSCPSTVLSTGFSRELEGNTHAEQCALDKFLSLPFSSAELLEDASIYTTMEPCSTRLSGNVPCRILDTGIKRVYIGVEEPRDFVECEGTRLLRERGREVFVVVDPSDPGLGEECLKVARGQ</sequence>
<dbReference type="SUPFAM" id="SSF53927">
    <property type="entry name" value="Cytidine deaminase-like"/>
    <property type="match status" value="1"/>
</dbReference>
<proteinExistence type="predicted"/>
<dbReference type="InterPro" id="IPR016193">
    <property type="entry name" value="Cytidine_deaminase-like"/>
</dbReference>
<dbReference type="Proteomes" id="UP000243876">
    <property type="component" value="Unassembled WGS sequence"/>
</dbReference>
<dbReference type="PANTHER" id="PTHR11079">
    <property type="entry name" value="CYTOSINE DEAMINASE FAMILY MEMBER"/>
    <property type="match status" value="1"/>
</dbReference>
<feature type="domain" description="CMP/dCMP-type deaminase" evidence="1">
    <location>
        <begin position="10"/>
        <end position="144"/>
    </location>
</feature>
<dbReference type="InterPro" id="IPR002125">
    <property type="entry name" value="CMP_dCMP_dom"/>
</dbReference>
<evidence type="ECO:0000259" key="1">
    <source>
        <dbReference type="PROSITE" id="PS51747"/>
    </source>
</evidence>